<evidence type="ECO:0000256" key="2">
    <source>
        <dbReference type="ARBA" id="ARBA00009265"/>
    </source>
</evidence>
<dbReference type="InterPro" id="IPR011990">
    <property type="entry name" value="TPR-like_helical_dom_sf"/>
</dbReference>
<feature type="compositionally biased region" description="Basic residues" evidence="4">
    <location>
        <begin position="59"/>
        <end position="74"/>
    </location>
</feature>
<dbReference type="InterPro" id="IPR013633">
    <property type="entry name" value="NRDE-2"/>
</dbReference>
<dbReference type="PANTHER" id="PTHR13471:SF0">
    <property type="entry name" value="NUCLEAR EXOSOME REGULATOR NRDE2"/>
    <property type="match status" value="1"/>
</dbReference>
<dbReference type="SUPFAM" id="SSF48452">
    <property type="entry name" value="TPR-like"/>
    <property type="match status" value="1"/>
</dbReference>
<organism evidence="5 6">
    <name type="scientific">Pseudocercospora musae</name>
    <dbReference type="NCBI Taxonomy" id="113226"/>
    <lineage>
        <taxon>Eukaryota</taxon>
        <taxon>Fungi</taxon>
        <taxon>Dikarya</taxon>
        <taxon>Ascomycota</taxon>
        <taxon>Pezizomycotina</taxon>
        <taxon>Dothideomycetes</taxon>
        <taxon>Dothideomycetidae</taxon>
        <taxon>Mycosphaerellales</taxon>
        <taxon>Mycosphaerellaceae</taxon>
        <taxon>Pseudocercospora</taxon>
    </lineage>
</organism>
<name>A0A139IVG1_9PEZI</name>
<feature type="region of interest" description="Disordered" evidence="4">
    <location>
        <begin position="1"/>
        <end position="98"/>
    </location>
</feature>
<dbReference type="AlphaFoldDB" id="A0A139IVG1"/>
<gene>
    <name evidence="5" type="ORF">AC579_2259</name>
</gene>
<comment type="similarity">
    <text evidence="2">Belongs to the NRDE2 family.</text>
</comment>
<protein>
    <recommendedName>
        <fullName evidence="7">DUF1740-domain-containing protein</fullName>
    </recommendedName>
</protein>
<accession>A0A139IVG1</accession>
<keyword evidence="6" id="KW-1185">Reference proteome</keyword>
<dbReference type="GO" id="GO:0031048">
    <property type="term" value="P:regulatory ncRNA-mediated heterochromatin formation"/>
    <property type="evidence" value="ECO:0007669"/>
    <property type="project" value="TreeGrafter"/>
</dbReference>
<dbReference type="PANTHER" id="PTHR13471">
    <property type="entry name" value="TETRATRICOPEPTIDE-LIKE HELICAL"/>
    <property type="match status" value="1"/>
</dbReference>
<evidence type="ECO:0008006" key="7">
    <source>
        <dbReference type="Google" id="ProtNLM"/>
    </source>
</evidence>
<proteinExistence type="inferred from homology"/>
<keyword evidence="3" id="KW-0539">Nucleus</keyword>
<feature type="compositionally biased region" description="Basic and acidic residues" evidence="4">
    <location>
        <begin position="75"/>
        <end position="87"/>
    </location>
</feature>
<evidence type="ECO:0000313" key="5">
    <source>
        <dbReference type="EMBL" id="KXT18536.1"/>
    </source>
</evidence>
<evidence type="ECO:0000256" key="3">
    <source>
        <dbReference type="ARBA" id="ARBA00023242"/>
    </source>
</evidence>
<evidence type="ECO:0000313" key="6">
    <source>
        <dbReference type="Proteomes" id="UP000073492"/>
    </source>
</evidence>
<evidence type="ECO:0000256" key="4">
    <source>
        <dbReference type="SAM" id="MobiDB-lite"/>
    </source>
</evidence>
<reference evidence="5 6" key="1">
    <citation type="submission" date="2015-07" db="EMBL/GenBank/DDBJ databases">
        <title>Comparative genomics of the Sigatoka disease complex on banana suggests a link between parallel evolutionary changes in Pseudocercospora fijiensis and Pseudocercospora eumusae and increased virulence on the banana host.</title>
        <authorList>
            <person name="Chang T.-C."/>
            <person name="Salvucci A."/>
            <person name="Crous P.W."/>
            <person name="Stergiopoulos I."/>
        </authorList>
    </citation>
    <scope>NUCLEOTIDE SEQUENCE [LARGE SCALE GENOMIC DNA]</scope>
    <source>
        <strain evidence="5 6">CBS 116634</strain>
    </source>
</reference>
<dbReference type="Pfam" id="PF08424">
    <property type="entry name" value="NRDE-2"/>
    <property type="match status" value="1"/>
</dbReference>
<comment type="subcellular location">
    <subcellularLocation>
        <location evidence="1">Nucleus</location>
    </subcellularLocation>
</comment>
<dbReference type="GO" id="GO:0071013">
    <property type="term" value="C:catalytic step 2 spliceosome"/>
    <property type="evidence" value="ECO:0007669"/>
    <property type="project" value="TreeGrafter"/>
</dbReference>
<dbReference type="OrthoDB" id="297219at2759"/>
<evidence type="ECO:0000256" key="1">
    <source>
        <dbReference type="ARBA" id="ARBA00004123"/>
    </source>
</evidence>
<feature type="compositionally biased region" description="Basic and acidic residues" evidence="4">
    <location>
        <begin position="48"/>
        <end position="58"/>
    </location>
</feature>
<dbReference type="Proteomes" id="UP000073492">
    <property type="component" value="Unassembled WGS sequence"/>
</dbReference>
<comment type="caution">
    <text evidence="5">The sequence shown here is derived from an EMBL/GenBank/DDBJ whole genome shotgun (WGS) entry which is preliminary data.</text>
</comment>
<feature type="compositionally biased region" description="Basic and acidic residues" evidence="4">
    <location>
        <begin position="23"/>
        <end position="41"/>
    </location>
</feature>
<dbReference type="GO" id="GO:1902369">
    <property type="term" value="P:negative regulation of RNA catabolic process"/>
    <property type="evidence" value="ECO:0007669"/>
    <property type="project" value="TreeGrafter"/>
</dbReference>
<dbReference type="Gene3D" id="1.25.40.10">
    <property type="entry name" value="Tetratricopeptide repeat domain"/>
    <property type="match status" value="1"/>
</dbReference>
<dbReference type="STRING" id="113226.A0A139IVG1"/>
<sequence length="1036" mass="117919">MTSIPKFTSFKAKPKSTTSAHIASERNRNSSTDISEREAGDGPRQQRPRADIKHESKERHHRHSSQADRHRHHRHDENHNGKDRRQSSDIPKPFQPEEFEESDLFLIDRRGDAKNVDYGSLHRYTVPQHRRVGFGFLLGLPATKIDRTASTDKETALIDLKRRSARQPRALTSRPGRAQSTELRLVIPAGIDADEKNDDFIFLSTLRKRKRSEESPNGLRANAVDYRSIEGKAKTMCSPLDDHLEEDVDSDAMPDQEADLLVRQKTSILSKQAKTNAIDLSAWLALAEHQANLVRVNGSPDVASFSTSERRALSDLRLSILNEASKHIVKGKAGREELLLAIIEEGRHVWDGAKLDAKWHAALKECSLSIPLWAGYLDYIQDNSRSFRYEACKTACIRCLHLLRDFHAASDSQRREKVGAIAVYIFLRYTTFLRDAGFDELAIANWQAMLEYQLFMPTDLVRSTSEDKIASFEEYWDSEVPRIGEENSLTWSRAHGKQTSAARALPTDQKNMMHSATCVRHLVDEESKLLGRLVLPATMDDDSVTDPFRHVMFSDIRESLVHLDLSKPCVINAFLTFMNLPNVPSFRQDLSHSRDPHLAGGLAALFRDPNYANKLRERLETTSSLFQDGFENFQALIKEVRDGTLPRFVDRMLEAFAGLVSGELGADDDHLAEYCIAFKQHLFPEEARKHAKRLLKSKPASLRLYNAYAMVEASVADAEKADTVWKTALDMSSSFGSKDDLVLLWHSRLVTNVRRNDVKKALRDLLSTSSNITNSESKAQHLNMQRELESGFDRAMLSGHFQPTAIYVDLLAWLAYLAGSSDITKAMAVYQRHDGILSKQGNTSDIRELVHQYKANMIVIHLDCQKQYRPAALRQECEASLGLYPSNSVLLDLQQRLQTQDRLRTVLEGQKHTGAKPAVIEWFHRLVSEINRNETYGTTVNAIRATFSKALLDMDSGVRHAPALWMMWFKWELKRSEGEGKAKQVFLDGLRHLPWCKFWFILGMKHLGDSCNERELRQWHEVMIERGLRARVELEA</sequence>
<dbReference type="EMBL" id="LFZO01000006">
    <property type="protein sequence ID" value="KXT18536.1"/>
    <property type="molecule type" value="Genomic_DNA"/>
</dbReference>